<keyword evidence="6" id="KW-0456">Lyase</keyword>
<dbReference type="GO" id="GO:0046872">
    <property type="term" value="F:metal ion binding"/>
    <property type="evidence" value="ECO:0007669"/>
    <property type="project" value="UniProtKB-KW"/>
</dbReference>
<dbReference type="GO" id="GO:0008299">
    <property type="term" value="P:isoprenoid biosynthetic process"/>
    <property type="evidence" value="ECO:0007669"/>
    <property type="project" value="UniProtKB-KW"/>
</dbReference>
<evidence type="ECO:0000256" key="6">
    <source>
        <dbReference type="ARBA" id="ARBA00023239"/>
    </source>
</evidence>
<dbReference type="Pfam" id="PF00348">
    <property type="entry name" value="polyprenyl_synt"/>
    <property type="match status" value="1"/>
</dbReference>
<evidence type="ECO:0000256" key="9">
    <source>
        <dbReference type="ARBA" id="ARBA00038372"/>
    </source>
</evidence>
<dbReference type="SUPFAM" id="SSF48576">
    <property type="entry name" value="Terpenoid synthases"/>
    <property type="match status" value="2"/>
</dbReference>
<accession>A0A370PY05</accession>
<reference evidence="10 11" key="1">
    <citation type="submission" date="2018-07" db="EMBL/GenBank/DDBJ databases">
        <title>Section-level genome sequencing of Aspergillus section Nigri to investigate inter- and intra-species variation.</title>
        <authorList>
            <consortium name="DOE Joint Genome Institute"/>
            <person name="Vesth T.C."/>
            <person name="Nybo J.L."/>
            <person name="Theobald S."/>
            <person name="Frisvad J.C."/>
            <person name="Larsen T.O."/>
            <person name="Nielsen K.F."/>
            <person name="Hoof J.B."/>
            <person name="Brandl J."/>
            <person name="Salamov A."/>
            <person name="Riley R."/>
            <person name="Gladden J.M."/>
            <person name="Phatale P."/>
            <person name="Nielsen M.T."/>
            <person name="Lyhne E.K."/>
            <person name="Kogle M.E."/>
            <person name="Strasser K."/>
            <person name="McDonnell E."/>
            <person name="Barry K."/>
            <person name="Clum A."/>
            <person name="Chen C."/>
            <person name="Nolan M."/>
            <person name="Sandor L."/>
            <person name="Kuo A."/>
            <person name="Lipzen A."/>
            <person name="Hainaut M."/>
            <person name="Drula E."/>
            <person name="Tsang A."/>
            <person name="Magnuson J.K."/>
            <person name="Henrissat B."/>
            <person name="Wiebenga A."/>
            <person name="Simmons B.A."/>
            <person name="Makela M.R."/>
            <person name="De vries R.P."/>
            <person name="Grigoriev I.V."/>
            <person name="Mortensen U.H."/>
            <person name="Baker S.E."/>
            <person name="Andersen M.R."/>
        </authorList>
    </citation>
    <scope>NUCLEOTIDE SEQUENCE [LARGE SCALE GENOMIC DNA]</scope>
    <source>
        <strain evidence="10 11">ATCC 13157</strain>
    </source>
</reference>
<dbReference type="AlphaFoldDB" id="A0A370PY05"/>
<dbReference type="GO" id="GO:0004659">
    <property type="term" value="F:prenyltransferase activity"/>
    <property type="evidence" value="ECO:0007669"/>
    <property type="project" value="InterPro"/>
</dbReference>
<gene>
    <name evidence="10" type="ORF">M752DRAFT_306394</name>
</gene>
<dbReference type="Pfam" id="PF19086">
    <property type="entry name" value="Terpene_syn_C_2"/>
    <property type="match status" value="1"/>
</dbReference>
<evidence type="ECO:0000256" key="5">
    <source>
        <dbReference type="ARBA" id="ARBA00023229"/>
    </source>
</evidence>
<evidence type="ECO:0000256" key="1">
    <source>
        <dbReference type="ARBA" id="ARBA00004721"/>
    </source>
</evidence>
<evidence type="ECO:0000256" key="2">
    <source>
        <dbReference type="ARBA" id="ARBA00022679"/>
    </source>
</evidence>
<dbReference type="CDD" id="cd00685">
    <property type="entry name" value="Trans_IPPS_HT"/>
    <property type="match status" value="1"/>
</dbReference>
<keyword evidence="5" id="KW-0414">Isoprene biosynthesis</keyword>
<dbReference type="GO" id="GO:0046165">
    <property type="term" value="P:alcohol biosynthetic process"/>
    <property type="evidence" value="ECO:0007669"/>
    <property type="project" value="UniProtKB-ARBA"/>
</dbReference>
<dbReference type="InterPro" id="IPR033749">
    <property type="entry name" value="Polyprenyl_synt_CS"/>
</dbReference>
<evidence type="ECO:0000256" key="8">
    <source>
        <dbReference type="ARBA" id="ARBA00038363"/>
    </source>
</evidence>
<comment type="pathway">
    <text evidence="1">Secondary metabolite biosynthesis; terpenoid biosynthesis.</text>
</comment>
<dbReference type="GO" id="GO:0016829">
    <property type="term" value="F:lyase activity"/>
    <property type="evidence" value="ECO:0007669"/>
    <property type="project" value="UniProtKB-KW"/>
</dbReference>
<keyword evidence="3" id="KW-0479">Metal-binding</keyword>
<protein>
    <submittedName>
        <fullName evidence="10">Terpenoid synthase</fullName>
    </submittedName>
</protein>
<evidence type="ECO:0000256" key="7">
    <source>
        <dbReference type="ARBA" id="ARBA00023268"/>
    </source>
</evidence>
<keyword evidence="11" id="KW-1185">Reference proteome</keyword>
<dbReference type="Proteomes" id="UP000254937">
    <property type="component" value="Unassembled WGS sequence"/>
</dbReference>
<dbReference type="PANTHER" id="PTHR12001">
    <property type="entry name" value="GERANYLGERANYL PYROPHOSPHATE SYNTHASE"/>
    <property type="match status" value="1"/>
</dbReference>
<dbReference type="PROSITE" id="PS00723">
    <property type="entry name" value="POLYPRENYL_SYNTHASE_1"/>
    <property type="match status" value="1"/>
</dbReference>
<evidence type="ECO:0000313" key="11">
    <source>
        <dbReference type="Proteomes" id="UP000254937"/>
    </source>
</evidence>
<organism evidence="10 11">
    <name type="scientific">Aspergillus phoenicis ATCC 13157</name>
    <dbReference type="NCBI Taxonomy" id="1353007"/>
    <lineage>
        <taxon>Eukaryota</taxon>
        <taxon>Fungi</taxon>
        <taxon>Dikarya</taxon>
        <taxon>Ascomycota</taxon>
        <taxon>Pezizomycotina</taxon>
        <taxon>Eurotiomycetes</taxon>
        <taxon>Eurotiomycetidae</taxon>
        <taxon>Eurotiales</taxon>
        <taxon>Aspergillaceae</taxon>
        <taxon>Aspergillus</taxon>
    </lineage>
</organism>
<keyword evidence="7" id="KW-0511">Multifunctional enzyme</keyword>
<sequence>MSPVDIPFIHSELVDSEEVARVCATTLPVRKSKYSHLAEKAVSDFQQQWQQEVRFAYCGGSSPQGPVTAFFPPESKPDRVEVFTKLIEYFFAHDDVLGVSGSVEVDRTESPDAIGWGIRRGTISSARTSAMKQIQSEVFLRLVEIDRPRGNLILHAINKLSRVHETIDSRDLKTWDDLLQYRVQDFGAELNLMSIVYCCELDLTQRDIDALEEVWWPATAAAALVNDLYSFNKEVILEPGTETETTITTPNSIWYLMMALNLTVSQAKEFLLKDKIAPLEKEFMTRKAEYLANMDPMTPNSGDIIYFLEMVGLGLSGNWYWHAIADRFHRWAEYLQLPPAKLFDYDEATATCATFLNSQSLRARPSRIVDSFEGPQTMTDDPYYKVLQQPINYLRSVPSKNIRGTIIQALNLWLNAPESVATQVEDLIGHLHDSSLLLDDIQDNSELRRGRPTAYRVFGVAQTINAATHALTQAFEKAPHMGSSVSSPARMVMVCLLIEVDELRNLHVGQAMDLHWTRSGYRPSIAEYLEMNRLKTGALFCLASNLLYIQGSFSAEAIKQTDLSDLMISLGQYFQARDDYINLASTKYQEQKGFAQDLDEGKLSLPLIHLLTQSPNAALIENIQQERARHGKLSADLKQLILDEMRNEKILQLTEETLNGLEAKVFRHLEWLEVSSGIKNFTFRFLLDRLKEM</sequence>
<dbReference type="Gene3D" id="1.10.600.10">
    <property type="entry name" value="Farnesyl Diphosphate Synthase"/>
    <property type="match status" value="2"/>
</dbReference>
<evidence type="ECO:0000256" key="3">
    <source>
        <dbReference type="ARBA" id="ARBA00022723"/>
    </source>
</evidence>
<dbReference type="SFLD" id="SFLDS00005">
    <property type="entry name" value="Isoprenoid_Synthase_Type_I"/>
    <property type="match status" value="1"/>
</dbReference>
<evidence type="ECO:0000256" key="4">
    <source>
        <dbReference type="ARBA" id="ARBA00022842"/>
    </source>
</evidence>
<dbReference type="InterPro" id="IPR000092">
    <property type="entry name" value="Polyprenyl_synt"/>
</dbReference>
<dbReference type="PANTHER" id="PTHR12001:SF72">
    <property type="entry name" value="THIJ_PFPI FAMILY PROTEIN (AFU_ORTHOLOGUE AFUA_3G01210)-RELATED"/>
    <property type="match status" value="1"/>
</dbReference>
<evidence type="ECO:0000313" key="10">
    <source>
        <dbReference type="EMBL" id="RDK47079.1"/>
    </source>
</evidence>
<keyword evidence="2" id="KW-0808">Transferase</keyword>
<comment type="similarity">
    <text evidence="9">In the N-terminal section; belongs to the terpene synthase family.</text>
</comment>
<dbReference type="EMBL" id="KZ851845">
    <property type="protein sequence ID" value="RDK47079.1"/>
    <property type="molecule type" value="Genomic_DNA"/>
</dbReference>
<comment type="similarity">
    <text evidence="8">In the C-terminal section; belongs to the FPP/GGPP synthase family.</text>
</comment>
<dbReference type="GO" id="GO:0043386">
    <property type="term" value="P:mycotoxin biosynthetic process"/>
    <property type="evidence" value="ECO:0007669"/>
    <property type="project" value="UniProtKB-ARBA"/>
</dbReference>
<dbReference type="InterPro" id="IPR008949">
    <property type="entry name" value="Isoprenoid_synthase_dom_sf"/>
</dbReference>
<proteinExistence type="inferred from homology"/>
<name>A0A370PY05_ASPPH</name>
<keyword evidence="4" id="KW-0460">Magnesium</keyword>